<keyword evidence="4" id="KW-1185">Reference proteome</keyword>
<evidence type="ECO:0000313" key="4">
    <source>
        <dbReference type="Proteomes" id="UP000605992"/>
    </source>
</evidence>
<evidence type="ECO:0000256" key="1">
    <source>
        <dbReference type="SAM" id="MobiDB-lite"/>
    </source>
</evidence>
<comment type="caution">
    <text evidence="3">The sequence shown here is derived from an EMBL/GenBank/DDBJ whole genome shotgun (WGS) entry which is preliminary data.</text>
</comment>
<dbReference type="EMBL" id="BOOR01000007">
    <property type="protein sequence ID" value="GII52931.1"/>
    <property type="molecule type" value="Genomic_DNA"/>
</dbReference>
<feature type="transmembrane region" description="Helical" evidence="2">
    <location>
        <begin position="144"/>
        <end position="161"/>
    </location>
</feature>
<accession>A0A8J3UXY6</accession>
<proteinExistence type="predicted"/>
<gene>
    <name evidence="3" type="ORF">Pth03_13200</name>
</gene>
<organism evidence="3 4">
    <name type="scientific">Planotetraspora thailandica</name>
    <dbReference type="NCBI Taxonomy" id="487172"/>
    <lineage>
        <taxon>Bacteria</taxon>
        <taxon>Bacillati</taxon>
        <taxon>Actinomycetota</taxon>
        <taxon>Actinomycetes</taxon>
        <taxon>Streptosporangiales</taxon>
        <taxon>Streptosporangiaceae</taxon>
        <taxon>Planotetraspora</taxon>
    </lineage>
</organism>
<feature type="transmembrane region" description="Helical" evidence="2">
    <location>
        <begin position="173"/>
        <end position="190"/>
    </location>
</feature>
<evidence type="ECO:0000313" key="3">
    <source>
        <dbReference type="EMBL" id="GII52931.1"/>
    </source>
</evidence>
<dbReference type="AlphaFoldDB" id="A0A8J3UXY6"/>
<feature type="transmembrane region" description="Helical" evidence="2">
    <location>
        <begin position="119"/>
        <end position="138"/>
    </location>
</feature>
<reference evidence="3" key="1">
    <citation type="submission" date="2021-01" db="EMBL/GenBank/DDBJ databases">
        <title>Whole genome shotgun sequence of Planotetraspora thailandica NBRC 104271.</title>
        <authorList>
            <person name="Komaki H."/>
            <person name="Tamura T."/>
        </authorList>
    </citation>
    <scope>NUCLEOTIDE SEQUENCE</scope>
    <source>
        <strain evidence="3">NBRC 104271</strain>
    </source>
</reference>
<keyword evidence="2" id="KW-0472">Membrane</keyword>
<protein>
    <submittedName>
        <fullName evidence="3">Uncharacterized protein</fullName>
    </submittedName>
</protein>
<evidence type="ECO:0000256" key="2">
    <source>
        <dbReference type="SAM" id="Phobius"/>
    </source>
</evidence>
<feature type="region of interest" description="Disordered" evidence="1">
    <location>
        <begin position="277"/>
        <end position="340"/>
    </location>
</feature>
<feature type="compositionally biased region" description="Low complexity" evidence="1">
    <location>
        <begin position="299"/>
        <end position="320"/>
    </location>
</feature>
<keyword evidence="2" id="KW-0812">Transmembrane</keyword>
<name>A0A8J3UXY6_9ACTN</name>
<keyword evidence="2" id="KW-1133">Transmembrane helix</keyword>
<dbReference type="Proteomes" id="UP000605992">
    <property type="component" value="Unassembled WGS sequence"/>
</dbReference>
<dbReference type="RefSeq" id="WP_203943203.1">
    <property type="nucleotide sequence ID" value="NZ_BOOR01000007.1"/>
</dbReference>
<feature type="compositionally biased region" description="Pro residues" evidence="1">
    <location>
        <begin position="321"/>
        <end position="331"/>
    </location>
</feature>
<dbReference type="Pfam" id="PF22564">
    <property type="entry name" value="HAAS"/>
    <property type="match status" value="1"/>
</dbReference>
<sequence>MTVPPMSPGAYAEAVRAALADLPAADREELLEDLDDHLAEVAAEPGMTLEDRLGPPEEYAAELRAAYGGRPAARPRLRLTDRARTRVTGLVRSAHTRSLRFLPYRQAVAFAPELRPAWWVLRGYVIALFLLAVNGQGRLIPGDLAAWAFTLAAVWVSVWVGRRSGMRTWGRGLLVAVNAVAAIVLLGALASPPVEADRGPVMFADGPQPYPYGVRVENVSTLDGGNVYNIIPYDKDGSPLHDVRLYDQDGNPIIVDPEMFGQAIAVPCDGEPPLRNAYPLPLTSGDVREHDGSVPCVMRSPSPESPSPSASPTSSAEPSRTPGPSPKPSPSPSGAQPDGK</sequence>